<dbReference type="EMBL" id="CP146256">
    <property type="protein sequence ID" value="XAH73967.1"/>
    <property type="molecule type" value="Genomic_DNA"/>
</dbReference>
<evidence type="ECO:0000256" key="2">
    <source>
        <dbReference type="ARBA" id="ARBA00022448"/>
    </source>
</evidence>
<evidence type="ECO:0000313" key="10">
    <source>
        <dbReference type="Proteomes" id="UP001451571"/>
    </source>
</evidence>
<feature type="transmembrane region" description="Helical" evidence="8">
    <location>
        <begin position="223"/>
        <end position="243"/>
    </location>
</feature>
<feature type="transmembrane region" description="Helical" evidence="8">
    <location>
        <begin position="277"/>
        <end position="299"/>
    </location>
</feature>
<dbReference type="InterPro" id="IPR001851">
    <property type="entry name" value="ABC_transp_permease"/>
</dbReference>
<accession>A0ABZ3EUQ6</accession>
<protein>
    <submittedName>
        <fullName evidence="9">ABC transporter permease</fullName>
    </submittedName>
</protein>
<feature type="transmembrane region" description="Helical" evidence="8">
    <location>
        <begin position="123"/>
        <end position="142"/>
    </location>
</feature>
<name>A0ABZ3EUQ6_9FIRM</name>
<gene>
    <name evidence="9" type="ORF">V6984_21105</name>
</gene>
<evidence type="ECO:0000256" key="1">
    <source>
        <dbReference type="ARBA" id="ARBA00004651"/>
    </source>
</evidence>
<feature type="transmembrane region" description="Helical" evidence="8">
    <location>
        <begin position="94"/>
        <end position="116"/>
    </location>
</feature>
<comment type="subcellular location">
    <subcellularLocation>
        <location evidence="1">Cell membrane</location>
        <topology evidence="1">Multi-pass membrane protein</topology>
    </subcellularLocation>
</comment>
<evidence type="ECO:0000256" key="8">
    <source>
        <dbReference type="SAM" id="Phobius"/>
    </source>
</evidence>
<evidence type="ECO:0000256" key="4">
    <source>
        <dbReference type="ARBA" id="ARBA00022519"/>
    </source>
</evidence>
<keyword evidence="10" id="KW-1185">Reference proteome</keyword>
<evidence type="ECO:0000256" key="5">
    <source>
        <dbReference type="ARBA" id="ARBA00022692"/>
    </source>
</evidence>
<feature type="transmembrane region" description="Helical" evidence="8">
    <location>
        <begin position="170"/>
        <end position="192"/>
    </location>
</feature>
<evidence type="ECO:0000256" key="3">
    <source>
        <dbReference type="ARBA" id="ARBA00022475"/>
    </source>
</evidence>
<dbReference type="PANTHER" id="PTHR32196">
    <property type="entry name" value="ABC TRANSPORTER PERMEASE PROTEIN YPHD-RELATED-RELATED"/>
    <property type="match status" value="1"/>
</dbReference>
<dbReference type="RefSeq" id="WP_342757564.1">
    <property type="nucleotide sequence ID" value="NZ_CP146256.1"/>
</dbReference>
<organism evidence="9 10">
    <name type="scientific">Kineothrix sedimenti</name>
    <dbReference type="NCBI Taxonomy" id="3123317"/>
    <lineage>
        <taxon>Bacteria</taxon>
        <taxon>Bacillati</taxon>
        <taxon>Bacillota</taxon>
        <taxon>Clostridia</taxon>
        <taxon>Lachnospirales</taxon>
        <taxon>Lachnospiraceae</taxon>
        <taxon>Kineothrix</taxon>
    </lineage>
</organism>
<dbReference type="CDD" id="cd06579">
    <property type="entry name" value="TM_PBP1_transp_AraH_like"/>
    <property type="match status" value="1"/>
</dbReference>
<keyword evidence="4" id="KW-0997">Cell inner membrane</keyword>
<feature type="transmembrane region" description="Helical" evidence="8">
    <location>
        <begin position="249"/>
        <end position="270"/>
    </location>
</feature>
<feature type="transmembrane region" description="Helical" evidence="8">
    <location>
        <begin position="305"/>
        <end position="323"/>
    </location>
</feature>
<keyword evidence="5 8" id="KW-0812">Transmembrane</keyword>
<keyword evidence="2" id="KW-0813">Transport</keyword>
<dbReference type="Pfam" id="PF02653">
    <property type="entry name" value="BPD_transp_2"/>
    <property type="match status" value="1"/>
</dbReference>
<sequence>MRKKIKNNLSSNEMIVVYIIFGLSMLIGTVNPVFFGTSTLISLSRSMLVTLIFAICEMIVIISGGIDVSFPAISCISLYATIKFLLLTGIDNPLFAFIMAGLIGMIFGALNAFLIVKFKIAPLIATLGVSSVANGGTLAFLGTDEISNIPDNIDRLSKVFIYTYTSSGGITYQLTALILIPIAVCVAAYIVLKFTMLGRGIYAIGGDKNAARIAGFNVTRIQFIIYMTSGFFAGIGGITYMILMRQASPQVLMGSEMMVIAAVVVGGTRITGGHGTVIGTILGVSLITLVQNNLIMLGIPTHVQTFVVGMIIVIGTSITSIRAKKIANSAKV</sequence>
<keyword evidence="6 8" id="KW-1133">Transmembrane helix</keyword>
<evidence type="ECO:0000256" key="6">
    <source>
        <dbReference type="ARBA" id="ARBA00022989"/>
    </source>
</evidence>
<evidence type="ECO:0000256" key="7">
    <source>
        <dbReference type="ARBA" id="ARBA00023136"/>
    </source>
</evidence>
<evidence type="ECO:0000313" key="9">
    <source>
        <dbReference type="EMBL" id="XAH73967.1"/>
    </source>
</evidence>
<feature type="transmembrane region" description="Helical" evidence="8">
    <location>
        <begin position="12"/>
        <end position="34"/>
    </location>
</feature>
<feature type="transmembrane region" description="Helical" evidence="8">
    <location>
        <begin position="68"/>
        <end position="88"/>
    </location>
</feature>
<reference evidence="9 10" key="1">
    <citation type="submission" date="2024-02" db="EMBL/GenBank/DDBJ databases">
        <title>Bacterial strain from lacustrine sediment.</title>
        <authorList>
            <person name="Petit C."/>
            <person name="Fadhlaoui K."/>
        </authorList>
    </citation>
    <scope>NUCLEOTIDE SEQUENCE [LARGE SCALE GENOMIC DNA]</scope>
    <source>
        <strain evidence="9 10">IPX-CK</strain>
    </source>
</reference>
<feature type="transmembrane region" description="Helical" evidence="8">
    <location>
        <begin position="40"/>
        <end position="61"/>
    </location>
</feature>
<dbReference type="Proteomes" id="UP001451571">
    <property type="component" value="Chromosome"/>
</dbReference>
<proteinExistence type="predicted"/>
<dbReference type="PANTHER" id="PTHR32196:SF21">
    <property type="entry name" value="ABC TRANSPORTER PERMEASE PROTEIN YPHD-RELATED"/>
    <property type="match status" value="1"/>
</dbReference>
<keyword evidence="3" id="KW-1003">Cell membrane</keyword>
<keyword evidence="7 8" id="KW-0472">Membrane</keyword>